<evidence type="ECO:0000256" key="4">
    <source>
        <dbReference type="ARBA" id="ARBA00022679"/>
    </source>
</evidence>
<dbReference type="PANTHER" id="PTHR11548">
    <property type="entry name" value="THYMIDYLATE SYNTHASE 1"/>
    <property type="match status" value="1"/>
</dbReference>
<keyword evidence="2 6" id="KW-0963">Cytoplasm</keyword>
<comment type="catalytic activity">
    <reaction evidence="6">
        <text>dUMP + (6R)-5,10-methylene-5,6,7,8-tetrahydrofolate = 7,8-dihydrofolate + dTMP</text>
        <dbReference type="Rhea" id="RHEA:12104"/>
        <dbReference type="ChEBI" id="CHEBI:15636"/>
        <dbReference type="ChEBI" id="CHEBI:57451"/>
        <dbReference type="ChEBI" id="CHEBI:63528"/>
        <dbReference type="ChEBI" id="CHEBI:246422"/>
        <dbReference type="EC" id="2.1.1.45"/>
    </reaction>
</comment>
<dbReference type="GO" id="GO:0005829">
    <property type="term" value="C:cytosol"/>
    <property type="evidence" value="ECO:0007669"/>
    <property type="project" value="TreeGrafter"/>
</dbReference>
<dbReference type="SUPFAM" id="SSF55831">
    <property type="entry name" value="Thymidylate synthase/dCMP hydroxymethylase"/>
    <property type="match status" value="1"/>
</dbReference>
<dbReference type="UniPathway" id="UPA00575"/>
<feature type="domain" description="Thymidylate synthase/dCMP hydroxymethylase" evidence="8">
    <location>
        <begin position="25"/>
        <end position="287"/>
    </location>
</feature>
<dbReference type="GO" id="GO:0032259">
    <property type="term" value="P:methylation"/>
    <property type="evidence" value="ECO:0007669"/>
    <property type="project" value="UniProtKB-KW"/>
</dbReference>
<dbReference type="STRING" id="1202785.A946_10585"/>
<dbReference type="InterPro" id="IPR045097">
    <property type="entry name" value="Thymidate_synth/dCMP_Mease"/>
</dbReference>
<dbReference type="InterPro" id="IPR023451">
    <property type="entry name" value="Thymidate_synth/dCMP_Mease_dom"/>
</dbReference>
<feature type="binding site" description="in other chain" evidence="6">
    <location>
        <position position="200"/>
    </location>
    <ligand>
        <name>dUMP</name>
        <dbReference type="ChEBI" id="CHEBI:246422"/>
        <note>ligand shared between dimeric partners</note>
    </ligand>
</feature>
<dbReference type="EMBL" id="CP037899">
    <property type="protein sequence ID" value="QDQ41391.1"/>
    <property type="molecule type" value="Genomic_DNA"/>
</dbReference>
<dbReference type="Gene3D" id="3.30.572.10">
    <property type="entry name" value="Thymidylate synthase/dCMP hydroxymethylase domain"/>
    <property type="match status" value="1"/>
</dbReference>
<evidence type="ECO:0000256" key="6">
    <source>
        <dbReference type="HAMAP-Rule" id="MF_00008"/>
    </source>
</evidence>
<evidence type="ECO:0000313" key="10">
    <source>
        <dbReference type="Proteomes" id="UP000315925"/>
    </source>
</evidence>
<evidence type="ECO:0000256" key="1">
    <source>
        <dbReference type="ARBA" id="ARBA00011947"/>
    </source>
</evidence>
<dbReference type="HAMAP" id="MF_00008">
    <property type="entry name" value="Thymidy_synth_bact"/>
    <property type="match status" value="1"/>
</dbReference>
<name>A0A516TJG2_9BACT</name>
<evidence type="ECO:0000256" key="2">
    <source>
        <dbReference type="ARBA" id="ARBA00022490"/>
    </source>
</evidence>
<accession>A0A516TJG2</accession>
<dbReference type="GO" id="GO:0006231">
    <property type="term" value="P:dTMP biosynthetic process"/>
    <property type="evidence" value="ECO:0007669"/>
    <property type="project" value="UniProtKB-UniRule"/>
</dbReference>
<dbReference type="InterPro" id="IPR036926">
    <property type="entry name" value="Thymidate_synth/dCMP_Mease_sf"/>
</dbReference>
<dbReference type="EC" id="2.1.1.45" evidence="1 6"/>
<feature type="binding site" description="in other chain" evidence="6">
    <location>
        <begin position="230"/>
        <end position="232"/>
    </location>
    <ligand>
        <name>dUMP</name>
        <dbReference type="ChEBI" id="CHEBI:246422"/>
        <note>ligand shared between dimeric partners</note>
    </ligand>
</feature>
<comment type="subunit">
    <text evidence="6">Homodimer.</text>
</comment>
<protein>
    <recommendedName>
        <fullName evidence="1 6">Thymidylate synthase</fullName>
        <shortName evidence="6">TS</shortName>
        <shortName evidence="6">TSase</shortName>
        <ecNumber evidence="1 6">2.1.1.45</ecNumber>
    </recommendedName>
</protein>
<gene>
    <name evidence="6" type="primary">thyA</name>
    <name evidence="9" type="ORF">kam1_132</name>
</gene>
<comment type="similarity">
    <text evidence="6">Belongs to the thymidylate synthase family. Bacterial-type ThyA subfamily.</text>
</comment>
<evidence type="ECO:0000259" key="8">
    <source>
        <dbReference type="Pfam" id="PF00303"/>
    </source>
</evidence>
<reference evidence="10" key="1">
    <citation type="submission" date="2019-03" db="EMBL/GenBank/DDBJ databases">
        <title>Complete genome of Methylacidiphilum kamchatkense Kam1.</title>
        <authorList>
            <person name="Kruse T."/>
            <person name="Murarilal Ratnadevi C."/>
            <person name="Erikstad H.-A."/>
            <person name="Birkeland N.-K."/>
        </authorList>
    </citation>
    <scope>NUCLEOTIDE SEQUENCE [LARGE SCALE GENOMIC DNA]</scope>
    <source>
        <strain evidence="10">kam1</strain>
    </source>
</reference>
<dbReference type="GO" id="GO:0004799">
    <property type="term" value="F:thymidylate synthase activity"/>
    <property type="evidence" value="ECO:0007669"/>
    <property type="project" value="UniProtKB-UniRule"/>
</dbReference>
<feature type="binding site" description="in other chain" evidence="6">
    <location>
        <begin position="189"/>
        <end position="192"/>
    </location>
    <ligand>
        <name>dUMP</name>
        <dbReference type="ChEBI" id="CHEBI:246422"/>
        <note>ligand shared between dimeric partners</note>
    </ligand>
</feature>
<feature type="binding site" description="in other chain" evidence="6">
    <location>
        <position position="44"/>
    </location>
    <ligand>
        <name>dUMP</name>
        <dbReference type="ChEBI" id="CHEBI:246422"/>
        <note>ligand shared between dimeric partners</note>
    </ligand>
</feature>
<dbReference type="NCBIfam" id="NF002497">
    <property type="entry name" value="PRK01827.1-3"/>
    <property type="match status" value="1"/>
</dbReference>
<dbReference type="FunFam" id="3.30.572.10:FF:000013">
    <property type="entry name" value="Thymidylate synthase"/>
    <property type="match status" value="1"/>
</dbReference>
<feature type="binding site" evidence="6">
    <location>
        <position position="74"/>
    </location>
    <ligand>
        <name>(6R)-5,10-methylene-5,6,7,8-tetrahydrofolate</name>
        <dbReference type="ChEBI" id="CHEBI:15636"/>
    </ligand>
</feature>
<dbReference type="InterPro" id="IPR020940">
    <property type="entry name" value="Thymidylate_synthase_AS"/>
</dbReference>
<feature type="binding site" evidence="6">
    <location>
        <begin position="149"/>
        <end position="150"/>
    </location>
    <ligand>
        <name>dUMP</name>
        <dbReference type="ChEBI" id="CHEBI:246422"/>
        <note>ligand shared between dimeric partners</note>
    </ligand>
</feature>
<organism evidence="9 10">
    <name type="scientific">Methylacidiphilum kamchatkense Kam1</name>
    <dbReference type="NCBI Taxonomy" id="1202785"/>
    <lineage>
        <taxon>Bacteria</taxon>
        <taxon>Pseudomonadati</taxon>
        <taxon>Verrucomicrobiota</taxon>
        <taxon>Methylacidiphilae</taxon>
        <taxon>Methylacidiphilales</taxon>
        <taxon>Methylacidiphilaceae</taxon>
        <taxon>Methylacidiphilum (ex Ratnadevi et al. 2023)</taxon>
    </lineage>
</organism>
<keyword evidence="5 6" id="KW-0545">Nucleotide biosynthesis</keyword>
<evidence type="ECO:0000256" key="3">
    <source>
        <dbReference type="ARBA" id="ARBA00022603"/>
    </source>
</evidence>
<dbReference type="KEGG" id="mkc:kam1_132"/>
<feature type="binding site" evidence="6">
    <location>
        <position position="286"/>
    </location>
    <ligand>
        <name>(6R)-5,10-methylene-5,6,7,8-tetrahydrofolate</name>
        <dbReference type="ChEBI" id="CHEBI:15636"/>
    </ligand>
</feature>
<keyword evidence="3 6" id="KW-0489">Methyltransferase</keyword>
<sequence>MGVKFSFSFIYYFGESFLEYVVTMQIYLQLLEKVLKFGVLKKDRTGVGTYSIFGDQIRFDLTKGFPLLTTKKLHWKSIVYELLWFLRGDTNLSFLHQNGVTIWDEWADKNGNLGRIYGAQWRSWRGANGKTVDQIGWLIEQIKKDPNSRRLIVSAWNPSELDEMALPPCHVLFQFYVNGPYLSCHLYQRSADVFLGVPFNIASYSLLTHLIAHVCGLIPKEFIQSFGDLHLYTTHVSQAKLQLQRSPRPLPTLRINPHLKSIDAVCFEDIELLNYDPYPPIKAAVAV</sequence>
<dbReference type="CDD" id="cd00351">
    <property type="entry name" value="TS_Pyrimidine_HMase"/>
    <property type="match status" value="1"/>
</dbReference>
<dbReference type="PRINTS" id="PR00108">
    <property type="entry name" value="THYMDSNTHASE"/>
</dbReference>
<evidence type="ECO:0000313" key="9">
    <source>
        <dbReference type="EMBL" id="QDQ41391.1"/>
    </source>
</evidence>
<dbReference type="GO" id="GO:0006235">
    <property type="term" value="P:dTTP biosynthetic process"/>
    <property type="evidence" value="ECO:0007669"/>
    <property type="project" value="UniProtKB-UniRule"/>
</dbReference>
<dbReference type="Proteomes" id="UP000315925">
    <property type="component" value="Chromosome"/>
</dbReference>
<dbReference type="AlphaFoldDB" id="A0A516TJG2"/>
<feature type="active site" description="Nucleophile" evidence="6">
    <location>
        <position position="169"/>
    </location>
</feature>
<evidence type="ECO:0000256" key="7">
    <source>
        <dbReference type="PROSITE-ProRule" id="PRU10016"/>
    </source>
</evidence>
<proteinExistence type="inferred from homology"/>
<dbReference type="NCBIfam" id="TIGR03284">
    <property type="entry name" value="thym_sym"/>
    <property type="match status" value="2"/>
</dbReference>
<feature type="binding site" evidence="6">
    <location>
        <position position="192"/>
    </location>
    <ligand>
        <name>(6R)-5,10-methylene-5,6,7,8-tetrahydrofolate</name>
        <dbReference type="ChEBI" id="CHEBI:15636"/>
    </ligand>
</feature>
<comment type="pathway">
    <text evidence="6">Pyrimidine metabolism; dTTP biosynthesis.</text>
</comment>
<evidence type="ECO:0000256" key="5">
    <source>
        <dbReference type="ARBA" id="ARBA00022727"/>
    </source>
</evidence>
<keyword evidence="4 6" id="KW-0808">Transferase</keyword>
<comment type="subcellular location">
    <subcellularLocation>
        <location evidence="6">Cytoplasm</location>
    </subcellularLocation>
</comment>
<dbReference type="PANTHER" id="PTHR11548:SF9">
    <property type="entry name" value="THYMIDYLATE SYNTHASE"/>
    <property type="match status" value="1"/>
</dbReference>
<feature type="active site" evidence="7">
    <location>
        <position position="169"/>
    </location>
</feature>
<dbReference type="Pfam" id="PF00303">
    <property type="entry name" value="Thymidylat_synt"/>
    <property type="match status" value="1"/>
</dbReference>
<dbReference type="InterPro" id="IPR000398">
    <property type="entry name" value="Thymidylate_synthase"/>
</dbReference>
<dbReference type="PROSITE" id="PS00091">
    <property type="entry name" value="THYMIDYLATE_SYNTHASE"/>
    <property type="match status" value="1"/>
</dbReference>
<comment type="function">
    <text evidence="6">Catalyzes the reductive methylation of 2'-deoxyuridine-5'-monophosphate (dUMP) to 2'-deoxythymidine-5'-monophosphate (dTMP) while utilizing 5,10-methylenetetrahydrofolate (mTHF) as the methyl donor and reductant in the reaction, yielding dihydrofolate (DHF) as a by-product. This enzymatic reaction provides an intracellular de novo source of dTMP, an essential precursor for DNA biosynthesis.</text>
</comment>